<evidence type="ECO:0000259" key="7">
    <source>
        <dbReference type="PROSITE" id="PS51715"/>
    </source>
</evidence>
<dbReference type="Pfam" id="PF02263">
    <property type="entry name" value="GBP"/>
    <property type="match status" value="1"/>
</dbReference>
<feature type="transmembrane region" description="Helical" evidence="6">
    <location>
        <begin position="589"/>
        <end position="610"/>
    </location>
</feature>
<reference evidence="8" key="1">
    <citation type="journal article" date="2022" name="bioRxiv">
        <title>Genomics of Preaxostyla Flagellates Illuminates Evolutionary Transitions and the Path Towards Mitochondrial Loss.</title>
        <authorList>
            <person name="Novak L.V.F."/>
            <person name="Treitli S.C."/>
            <person name="Pyrih J."/>
            <person name="Halakuc P."/>
            <person name="Pipaliya S.V."/>
            <person name="Vacek V."/>
            <person name="Brzon O."/>
            <person name="Soukal P."/>
            <person name="Eme L."/>
            <person name="Dacks J.B."/>
            <person name="Karnkowska A."/>
            <person name="Elias M."/>
            <person name="Hampl V."/>
        </authorList>
    </citation>
    <scope>NUCLEOTIDE SEQUENCE</scope>
    <source>
        <strain evidence="8">RCP-MX</strain>
    </source>
</reference>
<evidence type="ECO:0000256" key="4">
    <source>
        <dbReference type="PROSITE-ProRule" id="PRU01052"/>
    </source>
</evidence>
<dbReference type="Pfam" id="PF02841">
    <property type="entry name" value="GBP_C"/>
    <property type="match status" value="1"/>
</dbReference>
<keyword evidence="6" id="KW-0812">Transmembrane</keyword>
<dbReference type="SUPFAM" id="SSF52540">
    <property type="entry name" value="P-loop containing nucleoside triphosphate hydrolases"/>
    <property type="match status" value="1"/>
</dbReference>
<protein>
    <submittedName>
        <fullName evidence="8">Guanylate-binding protein 2</fullName>
    </submittedName>
</protein>
<evidence type="ECO:0000256" key="5">
    <source>
        <dbReference type="SAM" id="MobiDB-lite"/>
    </source>
</evidence>
<dbReference type="PANTHER" id="PTHR10751">
    <property type="entry name" value="GUANYLATE BINDING PROTEIN"/>
    <property type="match status" value="1"/>
</dbReference>
<keyword evidence="2" id="KW-0378">Hydrolase</keyword>
<comment type="caution">
    <text evidence="8">The sequence shown here is derived from an EMBL/GenBank/DDBJ whole genome shotgun (WGS) entry which is preliminary data.</text>
</comment>
<proteinExistence type="inferred from homology"/>
<accession>A0ABQ8ULM7</accession>
<evidence type="ECO:0000256" key="6">
    <source>
        <dbReference type="SAM" id="Phobius"/>
    </source>
</evidence>
<name>A0ABQ8ULM7_9EUKA</name>
<dbReference type="InterPro" id="IPR030386">
    <property type="entry name" value="G_GB1_RHD3_dom"/>
</dbReference>
<dbReference type="Proteomes" id="UP001141327">
    <property type="component" value="Unassembled WGS sequence"/>
</dbReference>
<dbReference type="InterPro" id="IPR036543">
    <property type="entry name" value="Guanylate-bd_C_sf"/>
</dbReference>
<feature type="region of interest" description="Disordered" evidence="5">
    <location>
        <begin position="451"/>
        <end position="477"/>
    </location>
</feature>
<dbReference type="Gene3D" id="3.40.50.300">
    <property type="entry name" value="P-loop containing nucleotide triphosphate hydrolases"/>
    <property type="match status" value="1"/>
</dbReference>
<evidence type="ECO:0000256" key="2">
    <source>
        <dbReference type="ARBA" id="ARBA00022801"/>
    </source>
</evidence>
<evidence type="ECO:0000313" key="9">
    <source>
        <dbReference type="Proteomes" id="UP001141327"/>
    </source>
</evidence>
<dbReference type="PROSITE" id="PS51715">
    <property type="entry name" value="G_GB1_RHD3"/>
    <property type="match status" value="1"/>
</dbReference>
<dbReference type="EMBL" id="JAPMOS010000020">
    <property type="protein sequence ID" value="KAJ4459351.1"/>
    <property type="molecule type" value="Genomic_DNA"/>
</dbReference>
<keyword evidence="6" id="KW-1133">Transmembrane helix</keyword>
<evidence type="ECO:0000256" key="1">
    <source>
        <dbReference type="ARBA" id="ARBA00022741"/>
    </source>
</evidence>
<organism evidence="8 9">
    <name type="scientific">Paratrimastix pyriformis</name>
    <dbReference type="NCBI Taxonomy" id="342808"/>
    <lineage>
        <taxon>Eukaryota</taxon>
        <taxon>Metamonada</taxon>
        <taxon>Preaxostyla</taxon>
        <taxon>Paratrimastigidae</taxon>
        <taxon>Paratrimastix</taxon>
    </lineage>
</organism>
<dbReference type="SUPFAM" id="SSF48340">
    <property type="entry name" value="Interferon-induced guanylate-binding protein 1 (GBP1), C-terminal domain"/>
    <property type="match status" value="1"/>
</dbReference>
<feature type="domain" description="GB1/RHD3-type G" evidence="7">
    <location>
        <begin position="41"/>
        <end position="228"/>
    </location>
</feature>
<dbReference type="Gene3D" id="1.20.1000.10">
    <property type="entry name" value="Guanylate-binding protein, C-terminal domain"/>
    <property type="match status" value="1"/>
</dbReference>
<evidence type="ECO:0000313" key="8">
    <source>
        <dbReference type="EMBL" id="KAJ4459351.1"/>
    </source>
</evidence>
<keyword evidence="6" id="KW-0472">Membrane</keyword>
<keyword evidence="1" id="KW-0547">Nucleotide-binding</keyword>
<keyword evidence="3" id="KW-0342">GTP-binding</keyword>
<sequence>MSEHHPLLEHPIQLLAWAKDETGKDKWSLCDDALTYLRSLEGPVCVLSIVGTYRTGKSFLLNQLRNCQDGFNIGPTIDPCTRGIWMWDIPPSADIQLPQMPPGSHVLMLDTEGLSSPQCSETYDVQLFSLALLLSSFFIYNSVGQIDEGAIDKLSLVVELTKHIRLYAQPSQGQKQRRGGDETTATASELGQYFPAFLWVVRDFALQLMEDGKEITSQRYLEKVLATQVRLAASIMSIIGMEDGKEITSQRYLEKVLATQLTGRCLDLSFPGPVATCFILIHHSDHLQQMATLNPDFFRPEYLEQLEQLKQIIYSRLQPKQVTGRPLNGHMFAELAHSYVAAINEGVVPTISTAWESVVAAECRRAVQVALAQFEQGLAAAFSEHPSRVIEADALHKAARESIQTGAFEGDVFKGAHMLLDTQIAANASRSTDLCGGVLVPLAKALHAMQEEKTAEVKRDKDRKEKRKQPAPEAGEKLITKMRSGIKRLVENIKVAKDASATAIFIDALSVEVEALVQRFLADARGPYRYQAMMTFLKGEALALARQIATGQLERQAKEAQDRLEHEAKRWENVACLFCKDPGSNPGRGILLLIIFFTRYIFTACLFLSFL</sequence>
<dbReference type="InterPro" id="IPR027417">
    <property type="entry name" value="P-loop_NTPase"/>
</dbReference>
<comment type="similarity">
    <text evidence="4">Belongs to the TRAFAC class dynamin-like GTPase superfamily. GB1/RHD3 GTPase family.</text>
</comment>
<dbReference type="InterPro" id="IPR003191">
    <property type="entry name" value="Guanylate-bd/ATL_C"/>
</dbReference>
<dbReference type="InterPro" id="IPR015894">
    <property type="entry name" value="Guanylate-bd_N"/>
</dbReference>
<keyword evidence="9" id="KW-1185">Reference proteome</keyword>
<evidence type="ECO:0000256" key="3">
    <source>
        <dbReference type="ARBA" id="ARBA00023134"/>
    </source>
</evidence>
<gene>
    <name evidence="8" type="ORF">PAPYR_4649</name>
</gene>